<dbReference type="Pfam" id="PF02597">
    <property type="entry name" value="ThiS"/>
    <property type="match status" value="1"/>
</dbReference>
<protein>
    <submittedName>
        <fullName evidence="1">Sulfur carrier protein ThiS</fullName>
    </submittedName>
</protein>
<dbReference type="Gene3D" id="3.10.20.30">
    <property type="match status" value="1"/>
</dbReference>
<dbReference type="RefSeq" id="WP_323355383.1">
    <property type="nucleotide sequence ID" value="NZ_JAYGHY010000003.1"/>
</dbReference>
<sequence length="79" mass="8364">MTDASARNEPGGLRLRVNGETRPCPAGLCLDAVLVTLGYQPRLVVVEFNGEILPRERWAAQSVGESDVLEVVTIVGGGS</sequence>
<dbReference type="InterPro" id="IPR012675">
    <property type="entry name" value="Beta-grasp_dom_sf"/>
</dbReference>
<name>A0ABU5SRU5_9CYAN</name>
<gene>
    <name evidence="1" type="primary">thiS</name>
    <name evidence="1" type="ORF">VB739_01535</name>
</gene>
<dbReference type="PANTHER" id="PTHR34472">
    <property type="entry name" value="SULFUR CARRIER PROTEIN THIS"/>
    <property type="match status" value="1"/>
</dbReference>
<dbReference type="Proteomes" id="UP001302329">
    <property type="component" value="Unassembled WGS sequence"/>
</dbReference>
<organism evidence="1 2">
    <name type="scientific">Cyanobium gracile UHCC 0281</name>
    <dbReference type="NCBI Taxonomy" id="3110309"/>
    <lineage>
        <taxon>Bacteria</taxon>
        <taxon>Bacillati</taxon>
        <taxon>Cyanobacteriota</taxon>
        <taxon>Cyanophyceae</taxon>
        <taxon>Synechococcales</taxon>
        <taxon>Prochlorococcaceae</taxon>
        <taxon>Cyanobium</taxon>
    </lineage>
</organism>
<keyword evidence="2" id="KW-1185">Reference proteome</keyword>
<dbReference type="EMBL" id="JAYGHY010000003">
    <property type="protein sequence ID" value="MEA5441231.1"/>
    <property type="molecule type" value="Genomic_DNA"/>
</dbReference>
<dbReference type="PANTHER" id="PTHR34472:SF1">
    <property type="entry name" value="SULFUR CARRIER PROTEIN THIS"/>
    <property type="match status" value="1"/>
</dbReference>
<dbReference type="InterPro" id="IPR010035">
    <property type="entry name" value="Thi_S"/>
</dbReference>
<evidence type="ECO:0000313" key="1">
    <source>
        <dbReference type="EMBL" id="MEA5441231.1"/>
    </source>
</evidence>
<reference evidence="1 2" key="1">
    <citation type="submission" date="2023-12" db="EMBL/GenBank/DDBJ databases">
        <title>Baltic Sea Cyanobacteria.</title>
        <authorList>
            <person name="Delbaje E."/>
            <person name="Fewer D.P."/>
            <person name="Shishido T.K."/>
        </authorList>
    </citation>
    <scope>NUCLEOTIDE SEQUENCE [LARGE SCALE GENOMIC DNA]</scope>
    <source>
        <strain evidence="1 2">UHCC 0281</strain>
    </source>
</reference>
<dbReference type="SUPFAM" id="SSF54285">
    <property type="entry name" value="MoaD/ThiS"/>
    <property type="match status" value="1"/>
</dbReference>
<dbReference type="InterPro" id="IPR016155">
    <property type="entry name" value="Mopterin_synth/thiamin_S_b"/>
</dbReference>
<dbReference type="InterPro" id="IPR003749">
    <property type="entry name" value="ThiS/MoaD-like"/>
</dbReference>
<dbReference type="CDD" id="cd00565">
    <property type="entry name" value="Ubl_ThiS"/>
    <property type="match status" value="1"/>
</dbReference>
<comment type="caution">
    <text evidence="1">The sequence shown here is derived from an EMBL/GenBank/DDBJ whole genome shotgun (WGS) entry which is preliminary data.</text>
</comment>
<dbReference type="NCBIfam" id="TIGR01683">
    <property type="entry name" value="thiS"/>
    <property type="match status" value="1"/>
</dbReference>
<proteinExistence type="predicted"/>
<accession>A0ABU5SRU5</accession>
<evidence type="ECO:0000313" key="2">
    <source>
        <dbReference type="Proteomes" id="UP001302329"/>
    </source>
</evidence>